<evidence type="ECO:0000313" key="2">
    <source>
        <dbReference type="EMBL" id="KAG2565783.1"/>
    </source>
</evidence>
<dbReference type="Proteomes" id="UP000823388">
    <property type="component" value="Chromosome 7N"/>
</dbReference>
<name>A0A8T0PUV0_PANVG</name>
<protein>
    <submittedName>
        <fullName evidence="2">Uncharacterized protein</fullName>
    </submittedName>
</protein>
<evidence type="ECO:0000313" key="3">
    <source>
        <dbReference type="Proteomes" id="UP000823388"/>
    </source>
</evidence>
<dbReference type="EMBL" id="CM029050">
    <property type="protein sequence ID" value="KAG2565783.1"/>
    <property type="molecule type" value="Genomic_DNA"/>
</dbReference>
<dbReference type="AlphaFoldDB" id="A0A8T0PUV0"/>
<comment type="caution">
    <text evidence="2">The sequence shown here is derived from an EMBL/GenBank/DDBJ whole genome shotgun (WGS) entry which is preliminary data.</text>
</comment>
<keyword evidence="3" id="KW-1185">Reference proteome</keyword>
<organism evidence="2 3">
    <name type="scientific">Panicum virgatum</name>
    <name type="common">Blackwell switchgrass</name>
    <dbReference type="NCBI Taxonomy" id="38727"/>
    <lineage>
        <taxon>Eukaryota</taxon>
        <taxon>Viridiplantae</taxon>
        <taxon>Streptophyta</taxon>
        <taxon>Embryophyta</taxon>
        <taxon>Tracheophyta</taxon>
        <taxon>Spermatophyta</taxon>
        <taxon>Magnoliopsida</taxon>
        <taxon>Liliopsida</taxon>
        <taxon>Poales</taxon>
        <taxon>Poaceae</taxon>
        <taxon>PACMAD clade</taxon>
        <taxon>Panicoideae</taxon>
        <taxon>Panicodae</taxon>
        <taxon>Paniceae</taxon>
        <taxon>Panicinae</taxon>
        <taxon>Panicum</taxon>
        <taxon>Panicum sect. Hiantes</taxon>
    </lineage>
</organism>
<reference evidence="2" key="1">
    <citation type="submission" date="2020-05" db="EMBL/GenBank/DDBJ databases">
        <title>WGS assembly of Panicum virgatum.</title>
        <authorList>
            <person name="Lovell J.T."/>
            <person name="Jenkins J."/>
            <person name="Shu S."/>
            <person name="Juenger T.E."/>
            <person name="Schmutz J."/>
        </authorList>
    </citation>
    <scope>NUCLEOTIDE SEQUENCE</scope>
    <source>
        <strain evidence="2">AP13</strain>
    </source>
</reference>
<accession>A0A8T0PUV0</accession>
<evidence type="ECO:0000256" key="1">
    <source>
        <dbReference type="SAM" id="SignalP"/>
    </source>
</evidence>
<sequence>MDIKSAKPIALSMVILLVGIVVVGVQGNADAEFTLGGIKINDPATFGDNIPNS</sequence>
<gene>
    <name evidence="2" type="ORF">PVAP13_7NG135900</name>
</gene>
<proteinExistence type="predicted"/>
<keyword evidence="1" id="KW-0732">Signal</keyword>
<feature type="signal peptide" evidence="1">
    <location>
        <begin position="1"/>
        <end position="27"/>
    </location>
</feature>
<feature type="chain" id="PRO_5035803754" evidence="1">
    <location>
        <begin position="28"/>
        <end position="53"/>
    </location>
</feature>